<dbReference type="EMBL" id="RDFA01000008">
    <property type="protein sequence ID" value="RXK46606.1"/>
    <property type="molecule type" value="Genomic_DNA"/>
</dbReference>
<dbReference type="Gene3D" id="1.10.10.10">
    <property type="entry name" value="Winged helix-like DNA-binding domain superfamily/Winged helix DNA-binding domain"/>
    <property type="match status" value="1"/>
</dbReference>
<proteinExistence type="predicted"/>
<dbReference type="Proteomes" id="UP000289691">
    <property type="component" value="Unassembled WGS sequence"/>
</dbReference>
<organism evidence="1 2">
    <name type="scientific">Halorientalis pallida</name>
    <dbReference type="NCBI Taxonomy" id="2479928"/>
    <lineage>
        <taxon>Archaea</taxon>
        <taxon>Methanobacteriati</taxon>
        <taxon>Methanobacteriota</taxon>
        <taxon>Stenosarchaea group</taxon>
        <taxon>Halobacteria</taxon>
        <taxon>Halobacteriales</taxon>
        <taxon>Haloarculaceae</taxon>
        <taxon>Halorientalis</taxon>
    </lineage>
</organism>
<gene>
    <name evidence="1" type="ORF">EAF64_18165</name>
</gene>
<accession>A0A498KS38</accession>
<dbReference type="AlphaFoldDB" id="A0A498KS38"/>
<protein>
    <submittedName>
        <fullName evidence="1">Winged helix-turn-helix domain-containing protein</fullName>
    </submittedName>
</protein>
<evidence type="ECO:0000313" key="2">
    <source>
        <dbReference type="Proteomes" id="UP000289691"/>
    </source>
</evidence>
<reference evidence="1 2" key="1">
    <citation type="submission" date="2019-01" db="EMBL/GenBank/DDBJ databases">
        <title>Halorientalis sp. F13-25 a new haloarchaeum isolated from hypersaline water.</title>
        <authorList>
            <person name="Ana D.-V."/>
            <person name="Cristina S.-P."/>
            <person name="Antonio V."/>
        </authorList>
    </citation>
    <scope>NUCLEOTIDE SEQUENCE [LARGE SCALE GENOMIC DNA]</scope>
    <source>
        <strain evidence="1 2">F13-25</strain>
    </source>
</reference>
<sequence>MVPLDERILEILQSEGWSAPDYITRKVSLFASVGRVRERCRMLAKIEMIEPLTKHRDHYEIAGRGLRYLNGQLDAGELPRPSPSPRLLPRW</sequence>
<keyword evidence="2" id="KW-1185">Reference proteome</keyword>
<evidence type="ECO:0000313" key="1">
    <source>
        <dbReference type="EMBL" id="RXK46606.1"/>
    </source>
</evidence>
<dbReference type="InterPro" id="IPR036388">
    <property type="entry name" value="WH-like_DNA-bd_sf"/>
</dbReference>
<comment type="caution">
    <text evidence="1">The sequence shown here is derived from an EMBL/GenBank/DDBJ whole genome shotgun (WGS) entry which is preliminary data.</text>
</comment>
<name>A0A498KS38_9EURY</name>